<keyword evidence="2" id="KW-0472">Membrane</keyword>
<dbReference type="AlphaFoldDB" id="L0HDC3"/>
<keyword evidence="4" id="KW-1185">Reference proteome</keyword>
<reference evidence="3 4" key="2">
    <citation type="journal article" date="2014" name="Genome Announc.">
        <title>Complete Genome Sequence of Methanoregula formicica SMSPT, a Mesophilic Hydrogenotrophic Methanogen Isolated from a Methanogenic Upflow Anaerobic Sludge Blanket Reactor.</title>
        <authorList>
            <person name="Yamamoto K."/>
            <person name="Tamaki H."/>
            <person name="Cadillo-Quiroz H."/>
            <person name="Imachi H."/>
            <person name="Kyrpides N."/>
            <person name="Woyke T."/>
            <person name="Goodwin L."/>
            <person name="Zinder S.H."/>
            <person name="Kamagata Y."/>
            <person name="Liu W.T."/>
        </authorList>
    </citation>
    <scope>NUCLEOTIDE SEQUENCE [LARGE SCALE GENOMIC DNA]</scope>
    <source>
        <strain evidence="4">DSM 22288 / NBRC 105244 / SMSP</strain>
    </source>
</reference>
<dbReference type="EMBL" id="CP003167">
    <property type="protein sequence ID" value="AGB01781.1"/>
    <property type="molecule type" value="Genomic_DNA"/>
</dbReference>
<dbReference type="HOGENOM" id="CLU_2766047_0_0_2"/>
<evidence type="ECO:0000313" key="3">
    <source>
        <dbReference type="EMBL" id="AGB01781.1"/>
    </source>
</evidence>
<reference evidence="4" key="1">
    <citation type="submission" date="2011-12" db="EMBL/GenBank/DDBJ databases">
        <title>Complete sequence of Methanoregula formicicum SMSP.</title>
        <authorList>
            <person name="Lucas S."/>
            <person name="Han J."/>
            <person name="Lapidus A."/>
            <person name="Cheng J.-F."/>
            <person name="Goodwin L."/>
            <person name="Pitluck S."/>
            <person name="Peters L."/>
            <person name="Ovchinnikova G."/>
            <person name="Teshima H."/>
            <person name="Detter J.C."/>
            <person name="Han C."/>
            <person name="Tapia R."/>
            <person name="Land M."/>
            <person name="Hauser L."/>
            <person name="Kyrpides N."/>
            <person name="Ivanova N."/>
            <person name="Pagani I."/>
            <person name="Imachi H."/>
            <person name="Tamaki H."/>
            <person name="Sekiguchi Y."/>
            <person name="Kamagata Y."/>
            <person name="Cadillo-Quiroz H."/>
            <person name="Zinder S."/>
            <person name="Liu W.-T."/>
            <person name="Woyke T."/>
        </authorList>
    </citation>
    <scope>NUCLEOTIDE SEQUENCE [LARGE SCALE GENOMIC DNA]</scope>
    <source>
        <strain evidence="4">DSM 22288 / NBRC 105244 / SMSP</strain>
    </source>
</reference>
<organism evidence="3 4">
    <name type="scientific">Methanoregula formicica (strain DSM 22288 / NBRC 105244 / SMSP)</name>
    <dbReference type="NCBI Taxonomy" id="593750"/>
    <lineage>
        <taxon>Archaea</taxon>
        <taxon>Methanobacteriati</taxon>
        <taxon>Methanobacteriota</taxon>
        <taxon>Stenosarchaea group</taxon>
        <taxon>Methanomicrobia</taxon>
        <taxon>Methanomicrobiales</taxon>
        <taxon>Methanoregulaceae</taxon>
        <taxon>Methanoregula</taxon>
    </lineage>
</organism>
<evidence type="ECO:0000256" key="1">
    <source>
        <dbReference type="SAM" id="MobiDB-lite"/>
    </source>
</evidence>
<protein>
    <submittedName>
        <fullName evidence="3">Uncharacterized protein</fullName>
    </submittedName>
</protein>
<feature type="transmembrane region" description="Helical" evidence="2">
    <location>
        <begin position="44"/>
        <end position="66"/>
    </location>
</feature>
<evidence type="ECO:0000256" key="2">
    <source>
        <dbReference type="SAM" id="Phobius"/>
    </source>
</evidence>
<evidence type="ECO:0000313" key="4">
    <source>
        <dbReference type="Proteomes" id="UP000010824"/>
    </source>
</evidence>
<proteinExistence type="predicted"/>
<feature type="region of interest" description="Disordered" evidence="1">
    <location>
        <begin position="1"/>
        <end position="35"/>
    </location>
</feature>
<feature type="compositionally biased region" description="Basic and acidic residues" evidence="1">
    <location>
        <begin position="14"/>
        <end position="23"/>
    </location>
</feature>
<dbReference type="KEGG" id="mfo:Metfor_0721"/>
<dbReference type="Proteomes" id="UP000010824">
    <property type="component" value="Chromosome"/>
</dbReference>
<dbReference type="InParanoid" id="L0HDC3"/>
<keyword evidence="2" id="KW-1133">Transmembrane helix</keyword>
<name>L0HDC3_METFS</name>
<keyword evidence="2" id="KW-0812">Transmembrane</keyword>
<sequence>MVSSVMKHGRKKAGHDEPEDQVHGGHGAGGETSDTPGGIDAVRLLQLITGGVALIILAWLVLHTVLNII</sequence>
<gene>
    <name evidence="3" type="ordered locus">Metfor_0721</name>
</gene>
<accession>L0HDC3</accession>